<dbReference type="PANTHER" id="PTHR39183:SF1">
    <property type="entry name" value="SPORE COAT PROTEIN F-LIKE PROTEIN YHCQ"/>
    <property type="match status" value="1"/>
</dbReference>
<dbReference type="Pfam" id="PF07875">
    <property type="entry name" value="Coat_F"/>
    <property type="match status" value="1"/>
</dbReference>
<dbReference type="AlphaFoldDB" id="A0A926D531"/>
<reference evidence="1" key="1">
    <citation type="submission" date="2020-08" db="EMBL/GenBank/DDBJ databases">
        <title>Genome public.</title>
        <authorList>
            <person name="Liu C."/>
            <person name="Sun Q."/>
        </authorList>
    </citation>
    <scope>NUCLEOTIDE SEQUENCE</scope>
    <source>
        <strain evidence="1">NSJ-53</strain>
    </source>
</reference>
<dbReference type="EMBL" id="JACRSR010000002">
    <property type="protein sequence ID" value="MBC8531508.1"/>
    <property type="molecule type" value="Genomic_DNA"/>
</dbReference>
<dbReference type="InterPro" id="IPR012851">
    <property type="entry name" value="Spore_coat_CotF-like"/>
</dbReference>
<name>A0A926D531_9FIRM</name>
<dbReference type="Proteomes" id="UP000623172">
    <property type="component" value="Unassembled WGS sequence"/>
</dbReference>
<gene>
    <name evidence="1" type="ORF">H8696_06560</name>
</gene>
<protein>
    <submittedName>
        <fullName evidence="1">Spore coat protein</fullName>
    </submittedName>
</protein>
<dbReference type="PANTHER" id="PTHR39183">
    <property type="entry name" value="SPORE COAT PROTEIN F-LIKE PROTEIN YHCQ"/>
    <property type="match status" value="1"/>
</dbReference>
<keyword evidence="1" id="KW-0167">Capsid protein</keyword>
<accession>A0A926D531</accession>
<comment type="caution">
    <text evidence="1">The sequence shown here is derived from an EMBL/GenBank/DDBJ whole genome shotgun (WGS) entry which is preliminary data.</text>
</comment>
<keyword evidence="2" id="KW-1185">Reference proteome</keyword>
<evidence type="ECO:0000313" key="1">
    <source>
        <dbReference type="EMBL" id="MBC8531508.1"/>
    </source>
</evidence>
<proteinExistence type="predicted"/>
<keyword evidence="1" id="KW-0946">Virion</keyword>
<evidence type="ECO:0000313" key="2">
    <source>
        <dbReference type="Proteomes" id="UP000623172"/>
    </source>
</evidence>
<organism evidence="1 2">
    <name type="scientific">Gehongia tenuis</name>
    <dbReference type="NCBI Taxonomy" id="2763655"/>
    <lineage>
        <taxon>Bacteria</taxon>
        <taxon>Bacillati</taxon>
        <taxon>Bacillota</taxon>
        <taxon>Clostridia</taxon>
        <taxon>Christensenellales</taxon>
        <taxon>Christensenellaceae</taxon>
        <taxon>Gehongia</taxon>
    </lineage>
</organism>
<sequence length="87" mass="10237">MSEKELLNDLLTSEKQIIGLYETGITETTYPELRNVMNDNLNQLFNDQYQIFDHMRQKGYYQVKAAPAQDIDQARQQFSQMQTQMGQ</sequence>